<gene>
    <name evidence="5" type="ORF">SAMN02745117_01205</name>
</gene>
<dbReference type="InterPro" id="IPR009061">
    <property type="entry name" value="DNA-bd_dom_put_sf"/>
</dbReference>
<evidence type="ECO:0000256" key="2">
    <source>
        <dbReference type="ARBA" id="ARBA00023125"/>
    </source>
</evidence>
<dbReference type="Pfam" id="PF09278">
    <property type="entry name" value="MerR-DNA-bind"/>
    <property type="match status" value="1"/>
</dbReference>
<dbReference type="Proteomes" id="UP000184327">
    <property type="component" value="Unassembled WGS sequence"/>
</dbReference>
<dbReference type="STRING" id="1122156.SAMN02745117_01205"/>
<name>A0A1M4Y8M5_9BURK</name>
<dbReference type="InterPro" id="IPR000551">
    <property type="entry name" value="MerR-type_HTH_dom"/>
</dbReference>
<keyword evidence="1" id="KW-0805">Transcription regulation</keyword>
<dbReference type="GO" id="GO:0003677">
    <property type="term" value="F:DNA binding"/>
    <property type="evidence" value="ECO:0007669"/>
    <property type="project" value="UniProtKB-KW"/>
</dbReference>
<dbReference type="Gene3D" id="1.10.1660.10">
    <property type="match status" value="1"/>
</dbReference>
<dbReference type="Pfam" id="PF00376">
    <property type="entry name" value="MerR"/>
    <property type="match status" value="1"/>
</dbReference>
<evidence type="ECO:0000256" key="3">
    <source>
        <dbReference type="ARBA" id="ARBA00023163"/>
    </source>
</evidence>
<keyword evidence="6" id="KW-1185">Reference proteome</keyword>
<keyword evidence="3" id="KW-0804">Transcription</keyword>
<dbReference type="PROSITE" id="PS50937">
    <property type="entry name" value="HTH_MERR_2"/>
    <property type="match status" value="1"/>
</dbReference>
<dbReference type="EMBL" id="FQUZ01000011">
    <property type="protein sequence ID" value="SHF02101.1"/>
    <property type="molecule type" value="Genomic_DNA"/>
</dbReference>
<dbReference type="SMART" id="SM00422">
    <property type="entry name" value="HTH_MERR"/>
    <property type="match status" value="1"/>
</dbReference>
<reference evidence="5 6" key="1">
    <citation type="submission" date="2016-11" db="EMBL/GenBank/DDBJ databases">
        <authorList>
            <person name="Jaros S."/>
            <person name="Januszkiewicz K."/>
            <person name="Wedrychowicz H."/>
        </authorList>
    </citation>
    <scope>NUCLEOTIDE SEQUENCE [LARGE SCALE GENOMIC DNA]</scope>
    <source>
        <strain evidence="5 6">DSM 16112</strain>
    </source>
</reference>
<proteinExistence type="predicted"/>
<keyword evidence="2" id="KW-0238">DNA-binding</keyword>
<protein>
    <submittedName>
        <fullName evidence="5">Cu(I)-responsive transcriptional regulator</fullName>
    </submittedName>
</protein>
<dbReference type="InterPro" id="IPR047057">
    <property type="entry name" value="MerR_fam"/>
</dbReference>
<evidence type="ECO:0000259" key="4">
    <source>
        <dbReference type="PROSITE" id="PS50937"/>
    </source>
</evidence>
<dbReference type="AlphaFoldDB" id="A0A1M4Y8M5"/>
<evidence type="ECO:0000313" key="6">
    <source>
        <dbReference type="Proteomes" id="UP000184327"/>
    </source>
</evidence>
<dbReference type="PROSITE" id="PS00552">
    <property type="entry name" value="HTH_MERR_1"/>
    <property type="match status" value="1"/>
</dbReference>
<dbReference type="OrthoDB" id="9808480at2"/>
<evidence type="ECO:0000313" key="5">
    <source>
        <dbReference type="EMBL" id="SHF02101.1"/>
    </source>
</evidence>
<sequence length="145" mass="16098">MASHSMSSPLTIGQAAAQSGISVRMIRHYESLGLLPATVRSASGYRQYGPADLHTLGFIRRARELGFSSAEIRQLLTLWQQRSQDHTQVRAIAQQHLDDLTRRIQGLQAIQQTLRELVQHCQYGTQPECPILQDLAAPDAACPQP</sequence>
<feature type="domain" description="HTH merR-type" evidence="4">
    <location>
        <begin position="9"/>
        <end position="78"/>
    </location>
</feature>
<dbReference type="GO" id="GO:0003700">
    <property type="term" value="F:DNA-binding transcription factor activity"/>
    <property type="evidence" value="ECO:0007669"/>
    <property type="project" value="InterPro"/>
</dbReference>
<dbReference type="PANTHER" id="PTHR30204">
    <property type="entry name" value="REDOX-CYCLING DRUG-SENSING TRANSCRIPTIONAL ACTIVATOR SOXR"/>
    <property type="match status" value="1"/>
</dbReference>
<evidence type="ECO:0000256" key="1">
    <source>
        <dbReference type="ARBA" id="ARBA00023015"/>
    </source>
</evidence>
<organism evidence="5 6">
    <name type="scientific">Lampropedia hyalina DSM 16112</name>
    <dbReference type="NCBI Taxonomy" id="1122156"/>
    <lineage>
        <taxon>Bacteria</taxon>
        <taxon>Pseudomonadati</taxon>
        <taxon>Pseudomonadota</taxon>
        <taxon>Betaproteobacteria</taxon>
        <taxon>Burkholderiales</taxon>
        <taxon>Comamonadaceae</taxon>
        <taxon>Lampropedia</taxon>
    </lineage>
</organism>
<dbReference type="InterPro" id="IPR015358">
    <property type="entry name" value="Tscrpt_reg_MerR_DNA-bd"/>
</dbReference>
<dbReference type="PRINTS" id="PR00040">
    <property type="entry name" value="HTHMERR"/>
</dbReference>
<accession>A0A1M4Y8M5</accession>
<dbReference type="PANTHER" id="PTHR30204:SF94">
    <property type="entry name" value="HEAVY METAL-DEPENDENT TRANSCRIPTIONAL REGULATOR HI_0293-RELATED"/>
    <property type="match status" value="1"/>
</dbReference>
<dbReference type="SUPFAM" id="SSF46955">
    <property type="entry name" value="Putative DNA-binding domain"/>
    <property type="match status" value="1"/>
</dbReference>